<evidence type="ECO:0000313" key="2">
    <source>
        <dbReference type="Proteomes" id="UP001139311"/>
    </source>
</evidence>
<dbReference type="AlphaFoldDB" id="A0A9X1ICV1"/>
<evidence type="ECO:0000313" key="1">
    <source>
        <dbReference type="EMBL" id="MCB4820993.1"/>
    </source>
</evidence>
<reference evidence="1" key="1">
    <citation type="submission" date="2021-10" db="EMBL/GenBank/DDBJ databases">
        <title>Roseicella aerolatum sp. nov., isolated from aerosols of e-waste dismantling site.</title>
        <authorList>
            <person name="Qin T."/>
        </authorList>
    </citation>
    <scope>NUCLEOTIDE SEQUENCE</scope>
    <source>
        <strain evidence="1">GB24</strain>
    </source>
</reference>
<dbReference type="EMBL" id="JAJAQI010000005">
    <property type="protein sequence ID" value="MCB4820993.1"/>
    <property type="molecule type" value="Genomic_DNA"/>
</dbReference>
<dbReference type="InterPro" id="IPR029033">
    <property type="entry name" value="His_PPase_superfam"/>
</dbReference>
<proteinExistence type="predicted"/>
<dbReference type="Pfam" id="PF00300">
    <property type="entry name" value="His_Phos_1"/>
    <property type="match status" value="1"/>
</dbReference>
<dbReference type="CDD" id="cd07067">
    <property type="entry name" value="HP_PGM_like"/>
    <property type="match status" value="1"/>
</dbReference>
<organism evidence="1 2">
    <name type="scientific">Roseicella aerolata</name>
    <dbReference type="NCBI Taxonomy" id="2883479"/>
    <lineage>
        <taxon>Bacteria</taxon>
        <taxon>Pseudomonadati</taxon>
        <taxon>Pseudomonadota</taxon>
        <taxon>Alphaproteobacteria</taxon>
        <taxon>Acetobacterales</taxon>
        <taxon>Roseomonadaceae</taxon>
        <taxon>Roseicella</taxon>
    </lineage>
</organism>
<comment type="caution">
    <text evidence="1">The sequence shown here is derived from an EMBL/GenBank/DDBJ whole genome shotgun (WGS) entry which is preliminary data.</text>
</comment>
<dbReference type="Proteomes" id="UP001139311">
    <property type="component" value="Unassembled WGS sequence"/>
</dbReference>
<dbReference type="InterPro" id="IPR013078">
    <property type="entry name" value="His_Pase_superF_clade-1"/>
</dbReference>
<dbReference type="SUPFAM" id="SSF53254">
    <property type="entry name" value="Phosphoglycerate mutase-like"/>
    <property type="match status" value="1"/>
</dbReference>
<name>A0A9X1ICV1_9PROT</name>
<accession>A0A9X1ICV1</accession>
<dbReference type="Gene3D" id="3.40.50.1240">
    <property type="entry name" value="Phosphoglycerate mutase-like"/>
    <property type="match status" value="1"/>
</dbReference>
<protein>
    <submittedName>
        <fullName evidence="1">Histidine phosphatase family protein</fullName>
    </submittedName>
</protein>
<dbReference type="RefSeq" id="WP_226605055.1">
    <property type="nucleotide sequence ID" value="NZ_JAJAQI010000005.1"/>
</dbReference>
<keyword evidence="2" id="KW-1185">Reference proteome</keyword>
<gene>
    <name evidence="1" type="ORF">LHA35_04510</name>
</gene>
<sequence>MTWRAEPRPGRRETLALGGWLLLPVAGAAEGEAAAWAALAEGGVGLFRHAYAPGVGDPPGMRLGDCATQRNLDAAGRAQARRLGEAFRARGLRVGGVLTSAWCRCVETAELAFPGQARVEPAFDSFFEARVEETARTEAARHILLGWRGPGALVVVTHQVNITGLTGVVPGSGEGVVLAKSGPGIELVGRIRV</sequence>